<evidence type="ECO:0000313" key="2">
    <source>
        <dbReference type="Proteomes" id="UP000095283"/>
    </source>
</evidence>
<name>A0A1I7WY99_HETBA</name>
<evidence type="ECO:0000313" key="3">
    <source>
        <dbReference type="WBParaSite" id="Hba_10181"/>
    </source>
</evidence>
<dbReference type="Proteomes" id="UP000095283">
    <property type="component" value="Unplaced"/>
</dbReference>
<reference evidence="3" key="1">
    <citation type="submission" date="2016-11" db="UniProtKB">
        <authorList>
            <consortium name="WormBaseParasite"/>
        </authorList>
    </citation>
    <scope>IDENTIFICATION</scope>
</reference>
<feature type="region of interest" description="Disordered" evidence="1">
    <location>
        <begin position="233"/>
        <end position="254"/>
    </location>
</feature>
<organism evidence="2 3">
    <name type="scientific">Heterorhabditis bacteriophora</name>
    <name type="common">Entomopathogenic nematode worm</name>
    <dbReference type="NCBI Taxonomy" id="37862"/>
    <lineage>
        <taxon>Eukaryota</taxon>
        <taxon>Metazoa</taxon>
        <taxon>Ecdysozoa</taxon>
        <taxon>Nematoda</taxon>
        <taxon>Chromadorea</taxon>
        <taxon>Rhabditida</taxon>
        <taxon>Rhabditina</taxon>
        <taxon>Rhabditomorpha</taxon>
        <taxon>Strongyloidea</taxon>
        <taxon>Heterorhabditidae</taxon>
        <taxon>Heterorhabditis</taxon>
    </lineage>
</organism>
<proteinExistence type="predicted"/>
<feature type="region of interest" description="Disordered" evidence="1">
    <location>
        <begin position="320"/>
        <end position="341"/>
    </location>
</feature>
<dbReference type="WBParaSite" id="Hba_10181">
    <property type="protein sequence ID" value="Hba_10181"/>
    <property type="gene ID" value="Hba_10181"/>
</dbReference>
<accession>A0A1I7WY99</accession>
<keyword evidence="2" id="KW-1185">Reference proteome</keyword>
<protein>
    <submittedName>
        <fullName evidence="3">Extensin</fullName>
    </submittedName>
</protein>
<sequence length="360" mass="40812">MLLLLLLPSLAICQNPYGPSQLDQYSRLLNSGNLGVLHQLTSTTPPPTTRATAKPTSPPTLAPIIAGIYAVNPIPEMPPMPENRIRGNFDDDGVFHPEKQIEEKQVTRNQVKVLNYLFNDFLKTHNRQTNKLILDFFKPHISNIIYITLKYDNYIPFVRQVQVPPTPDSVPRYPPFVFRPKPLPSDREETYNNLLAEVEEYDDFLDQQRAYRDRYPHAPVYNPYKELPVGQLPAAGTHSRSPTLSPQFILPRPRRQNPPLNDISSDHQSVWKIHMAHAAQDSPPQTSPSQYTPAVTEHPLLNILNILSMPHAHALAAPHISLESNGRSEETPTRNPYRLPMLPSAHPLQLVDIHQQPIVS</sequence>
<evidence type="ECO:0000256" key="1">
    <source>
        <dbReference type="SAM" id="MobiDB-lite"/>
    </source>
</evidence>
<dbReference type="AlphaFoldDB" id="A0A1I7WY99"/>